<sequence length="136" mass="14911">MAHDDRRRDGLGQLKVAHVLRPRSPHRFRHDRDPFFGRHQPDGDLELPRLLGPIYVAPHASDLLLEKAVFASVVTRLRAAEERAVAIVGEARSVVRRIASALEEAAYLSGAEIEAIMIASANAAGDPEVSTKMEDA</sequence>
<organism evidence="1 2">
    <name type="scientific">Methylobacterium brachythecii</name>
    <dbReference type="NCBI Taxonomy" id="1176177"/>
    <lineage>
        <taxon>Bacteria</taxon>
        <taxon>Pseudomonadati</taxon>
        <taxon>Pseudomonadota</taxon>
        <taxon>Alphaproteobacteria</taxon>
        <taxon>Hyphomicrobiales</taxon>
        <taxon>Methylobacteriaceae</taxon>
        <taxon>Methylobacterium</taxon>
    </lineage>
</organism>
<evidence type="ECO:0000313" key="1">
    <source>
        <dbReference type="EMBL" id="GLS42718.1"/>
    </source>
</evidence>
<comment type="caution">
    <text evidence="1">The sequence shown here is derived from an EMBL/GenBank/DDBJ whole genome shotgun (WGS) entry which is preliminary data.</text>
</comment>
<proteinExistence type="predicted"/>
<accession>A0ABQ6CXC6</accession>
<dbReference type="Proteomes" id="UP001156881">
    <property type="component" value="Unassembled WGS sequence"/>
</dbReference>
<protein>
    <submittedName>
        <fullName evidence="1">Uncharacterized protein</fullName>
    </submittedName>
</protein>
<dbReference type="Gene3D" id="1.20.58.760">
    <property type="entry name" value="Peptidase M41"/>
    <property type="match status" value="1"/>
</dbReference>
<dbReference type="InterPro" id="IPR037219">
    <property type="entry name" value="Peptidase_M41-like"/>
</dbReference>
<dbReference type="EMBL" id="BSPG01000002">
    <property type="protein sequence ID" value="GLS42718.1"/>
    <property type="molecule type" value="Genomic_DNA"/>
</dbReference>
<evidence type="ECO:0000313" key="2">
    <source>
        <dbReference type="Proteomes" id="UP001156881"/>
    </source>
</evidence>
<name>A0ABQ6CXC6_9HYPH</name>
<keyword evidence="2" id="KW-1185">Reference proteome</keyword>
<gene>
    <name evidence="1" type="ORF">GCM10007884_07030</name>
</gene>
<reference evidence="2" key="1">
    <citation type="journal article" date="2019" name="Int. J. Syst. Evol. Microbiol.">
        <title>The Global Catalogue of Microorganisms (GCM) 10K type strain sequencing project: providing services to taxonomists for standard genome sequencing and annotation.</title>
        <authorList>
            <consortium name="The Broad Institute Genomics Platform"/>
            <consortium name="The Broad Institute Genome Sequencing Center for Infectious Disease"/>
            <person name="Wu L."/>
            <person name="Ma J."/>
        </authorList>
    </citation>
    <scope>NUCLEOTIDE SEQUENCE [LARGE SCALE GENOMIC DNA]</scope>
    <source>
        <strain evidence="2">NBRC 107710</strain>
    </source>
</reference>